<dbReference type="InterPro" id="IPR050154">
    <property type="entry name" value="UbiB_kinase"/>
</dbReference>
<dbReference type="Pfam" id="PF03109">
    <property type="entry name" value="ABC1"/>
    <property type="match status" value="1"/>
</dbReference>
<dbReference type="GO" id="GO:0005524">
    <property type="term" value="F:ATP binding"/>
    <property type="evidence" value="ECO:0007669"/>
    <property type="project" value="InterPro"/>
</dbReference>
<sequence>MEFLHILWILWSEFMYGVWRRKFDTETFWNRCIQVNLLYTKFFQALSGKYLFSSVHSIPFSSEEFDPTFPVKKILGSGLISIVYESERDGNPIVVKTKRKNIDARIKSSIESLQWYLDWMHWIYPIPVPLLAFEEVKDSFLTQLNYLQEVKNHKYFQSIASYPFIRTPTLVEEECNETHLVMTKMEHKPITTLTDKELQTSISHLVEMVLHLLTRHGFIHGDLHLGNLLFQGDSLGIIDFGFIIQLTSDQKDHVYELVKGLIFHDYDSSALHTMRFVLGDMTEDQKTDVQSFIVHVYQKSMEIHHSFSVYNFYELNAKLKKYNASFDPLFYKIVLGLHSVESLITQLKNPDELAMQLVLLLCVQDEQGEVKGN</sequence>
<dbReference type="SUPFAM" id="SSF56112">
    <property type="entry name" value="Protein kinase-like (PK-like)"/>
    <property type="match status" value="1"/>
</dbReference>
<dbReference type="InterPro" id="IPR011009">
    <property type="entry name" value="Kinase-like_dom_sf"/>
</dbReference>
<dbReference type="PANTHER" id="PTHR10566:SF113">
    <property type="entry name" value="PROTEIN ACTIVITY OF BC1 COMPLEX KINASE 7, CHLOROPLASTIC"/>
    <property type="match status" value="1"/>
</dbReference>
<dbReference type="AlphaFoldDB" id="A0A6C0HYN6"/>
<dbReference type="EMBL" id="MN740041">
    <property type="protein sequence ID" value="QHT85245.1"/>
    <property type="molecule type" value="Genomic_DNA"/>
</dbReference>
<reference evidence="3" key="1">
    <citation type="journal article" date="2020" name="Nature">
        <title>Giant virus diversity and host interactions through global metagenomics.</title>
        <authorList>
            <person name="Schulz F."/>
            <person name="Roux S."/>
            <person name="Paez-Espino D."/>
            <person name="Jungbluth S."/>
            <person name="Walsh D.A."/>
            <person name="Denef V.J."/>
            <person name="McMahon K.D."/>
            <person name="Konstantinidis K.T."/>
            <person name="Eloe-Fadrosh E.A."/>
            <person name="Kyrpides N.C."/>
            <person name="Woyke T."/>
        </authorList>
    </citation>
    <scope>NUCLEOTIDE SEQUENCE</scope>
    <source>
        <strain evidence="3">GVMAG-M-3300023184-17</strain>
    </source>
</reference>
<dbReference type="PROSITE" id="PS50011">
    <property type="entry name" value="PROTEIN_KINASE_DOM"/>
    <property type="match status" value="1"/>
</dbReference>
<feature type="domain" description="Protein kinase" evidence="2">
    <location>
        <begin position="69"/>
        <end position="373"/>
    </location>
</feature>
<dbReference type="Gene3D" id="1.10.510.10">
    <property type="entry name" value="Transferase(Phosphotransferase) domain 1"/>
    <property type="match status" value="1"/>
</dbReference>
<dbReference type="InterPro" id="IPR004147">
    <property type="entry name" value="ABC1_dom"/>
</dbReference>
<evidence type="ECO:0000256" key="1">
    <source>
        <dbReference type="ARBA" id="ARBA00009670"/>
    </source>
</evidence>
<dbReference type="GO" id="GO:0004672">
    <property type="term" value="F:protein kinase activity"/>
    <property type="evidence" value="ECO:0007669"/>
    <property type="project" value="InterPro"/>
</dbReference>
<organism evidence="3">
    <name type="scientific">viral metagenome</name>
    <dbReference type="NCBI Taxonomy" id="1070528"/>
    <lineage>
        <taxon>unclassified sequences</taxon>
        <taxon>metagenomes</taxon>
        <taxon>organismal metagenomes</taxon>
    </lineage>
</organism>
<dbReference type="InterPro" id="IPR000719">
    <property type="entry name" value="Prot_kinase_dom"/>
</dbReference>
<protein>
    <recommendedName>
        <fullName evidence="2">Protein kinase domain-containing protein</fullName>
    </recommendedName>
</protein>
<comment type="similarity">
    <text evidence="1">Belongs to the protein kinase superfamily. ADCK protein kinase family.</text>
</comment>
<dbReference type="PANTHER" id="PTHR10566">
    <property type="entry name" value="CHAPERONE-ACTIVITY OF BC1 COMPLEX CABC1 -RELATED"/>
    <property type="match status" value="1"/>
</dbReference>
<evidence type="ECO:0000259" key="2">
    <source>
        <dbReference type="PROSITE" id="PS50011"/>
    </source>
</evidence>
<name>A0A6C0HYN6_9ZZZZ</name>
<accession>A0A6C0HYN6</accession>
<proteinExistence type="inferred from homology"/>
<evidence type="ECO:0000313" key="3">
    <source>
        <dbReference type="EMBL" id="QHT85245.1"/>
    </source>
</evidence>
<dbReference type="Gene3D" id="3.30.200.20">
    <property type="entry name" value="Phosphorylase Kinase, domain 1"/>
    <property type="match status" value="1"/>
</dbReference>